<sequence length="90" mass="10152">MKKIPIRTCIGCGSERPKQELLRIVRTAGGEIFMDPGGKSNGRGAYICKNPECLQRAWKTKGLDRSFREAVSRAVYERLEKEMTAYADRG</sequence>
<dbReference type="NCBIfam" id="NF047356">
    <property type="entry name" value="RNA_bind_RnpM"/>
    <property type="match status" value="1"/>
</dbReference>
<comment type="caution">
    <text evidence="2">The sequence shown here is derived from an EMBL/GenBank/DDBJ whole genome shotgun (WGS) entry which is preliminary data.</text>
</comment>
<dbReference type="PANTHER" id="PTHR34215">
    <property type="entry name" value="BLL0784 PROTEIN"/>
    <property type="match status" value="1"/>
</dbReference>
<evidence type="ECO:0000313" key="2">
    <source>
        <dbReference type="EMBL" id="MDQ0152577.1"/>
    </source>
</evidence>
<name>A0AAE4ALJ1_9FIRM</name>
<reference evidence="2" key="1">
    <citation type="submission" date="2023-07" db="EMBL/GenBank/DDBJ databases">
        <title>Genomic Encyclopedia of Type Strains, Phase IV (KMG-IV): sequencing the most valuable type-strain genomes for metagenomic binning, comparative biology and taxonomic classification.</title>
        <authorList>
            <person name="Goeker M."/>
        </authorList>
    </citation>
    <scope>NUCLEOTIDE SEQUENCE</scope>
    <source>
        <strain evidence="2">DSM 19659</strain>
    </source>
</reference>
<dbReference type="Gene3D" id="3.30.1230.10">
    <property type="entry name" value="YlxR-like"/>
    <property type="match status" value="1"/>
</dbReference>
<dbReference type="RefSeq" id="WP_106611814.1">
    <property type="nucleotide sequence ID" value="NZ_JAUSTO010000006.1"/>
</dbReference>
<dbReference type="InterPro" id="IPR035931">
    <property type="entry name" value="YlxR-like_sf"/>
</dbReference>
<dbReference type="EMBL" id="JAUSTO010000006">
    <property type="protein sequence ID" value="MDQ0152577.1"/>
    <property type="molecule type" value="Genomic_DNA"/>
</dbReference>
<dbReference type="SUPFAM" id="SSF64376">
    <property type="entry name" value="YlxR-like"/>
    <property type="match status" value="1"/>
</dbReference>
<dbReference type="Proteomes" id="UP001241537">
    <property type="component" value="Unassembled WGS sequence"/>
</dbReference>
<dbReference type="Pfam" id="PF04296">
    <property type="entry name" value="YlxR"/>
    <property type="match status" value="1"/>
</dbReference>
<gene>
    <name evidence="2" type="ORF">J2S20_001269</name>
</gene>
<organism evidence="2 3">
    <name type="scientific">Moryella indoligenes</name>
    <dbReference type="NCBI Taxonomy" id="371674"/>
    <lineage>
        <taxon>Bacteria</taxon>
        <taxon>Bacillati</taxon>
        <taxon>Bacillota</taxon>
        <taxon>Clostridia</taxon>
        <taxon>Lachnospirales</taxon>
        <taxon>Lachnospiraceae</taxon>
        <taxon>Moryella</taxon>
    </lineage>
</organism>
<protein>
    <submittedName>
        <fullName evidence="2">RNA-binding protein YlxR (DUF448 family)</fullName>
    </submittedName>
</protein>
<dbReference type="InterPro" id="IPR007393">
    <property type="entry name" value="YlxR_dom"/>
</dbReference>
<dbReference type="CDD" id="cd00279">
    <property type="entry name" value="YlxR"/>
    <property type="match status" value="1"/>
</dbReference>
<feature type="domain" description="YlxR" evidence="1">
    <location>
        <begin position="7"/>
        <end position="81"/>
    </location>
</feature>
<evidence type="ECO:0000259" key="1">
    <source>
        <dbReference type="Pfam" id="PF04296"/>
    </source>
</evidence>
<proteinExistence type="predicted"/>
<accession>A0AAE4ALJ1</accession>
<dbReference type="AlphaFoldDB" id="A0AAE4ALJ1"/>
<evidence type="ECO:0000313" key="3">
    <source>
        <dbReference type="Proteomes" id="UP001241537"/>
    </source>
</evidence>
<keyword evidence="3" id="KW-1185">Reference proteome</keyword>
<dbReference type="PANTHER" id="PTHR34215:SF1">
    <property type="entry name" value="YLXR DOMAIN-CONTAINING PROTEIN"/>
    <property type="match status" value="1"/>
</dbReference>
<dbReference type="InterPro" id="IPR037465">
    <property type="entry name" value="YlxR"/>
</dbReference>